<evidence type="ECO:0000256" key="7">
    <source>
        <dbReference type="ARBA" id="ARBA00022840"/>
    </source>
</evidence>
<dbReference type="GO" id="GO:0004674">
    <property type="term" value="F:protein serine/threonine kinase activity"/>
    <property type="evidence" value="ECO:0007669"/>
    <property type="project" value="UniProtKB-KW"/>
</dbReference>
<dbReference type="GO" id="GO:0007010">
    <property type="term" value="P:cytoskeleton organization"/>
    <property type="evidence" value="ECO:0007669"/>
    <property type="project" value="UniProtKB-ARBA"/>
</dbReference>
<keyword evidence="13" id="KW-1185">Reference proteome</keyword>
<evidence type="ECO:0000256" key="2">
    <source>
        <dbReference type="ARBA" id="ARBA00022527"/>
    </source>
</evidence>
<dbReference type="Gene3D" id="3.30.200.20">
    <property type="entry name" value="Phosphorylase Kinase, domain 1"/>
    <property type="match status" value="1"/>
</dbReference>
<gene>
    <name evidence="12" type="ORF">GAYE_SCF00G1811</name>
</gene>
<proteinExistence type="predicted"/>
<evidence type="ECO:0000313" key="13">
    <source>
        <dbReference type="Proteomes" id="UP001300502"/>
    </source>
</evidence>
<dbReference type="InterPro" id="IPR000719">
    <property type="entry name" value="Prot_kinase_dom"/>
</dbReference>
<comment type="catalytic activity">
    <reaction evidence="9">
        <text>L-seryl-[protein] + ATP = O-phospho-L-seryl-[protein] + ADP + H(+)</text>
        <dbReference type="Rhea" id="RHEA:17989"/>
        <dbReference type="Rhea" id="RHEA-COMP:9863"/>
        <dbReference type="Rhea" id="RHEA-COMP:11604"/>
        <dbReference type="ChEBI" id="CHEBI:15378"/>
        <dbReference type="ChEBI" id="CHEBI:29999"/>
        <dbReference type="ChEBI" id="CHEBI:30616"/>
        <dbReference type="ChEBI" id="CHEBI:83421"/>
        <dbReference type="ChEBI" id="CHEBI:456216"/>
        <dbReference type="EC" id="2.7.11.1"/>
    </reaction>
</comment>
<evidence type="ECO:0000256" key="1">
    <source>
        <dbReference type="ARBA" id="ARBA00012513"/>
    </source>
</evidence>
<dbReference type="Pfam" id="PF00069">
    <property type="entry name" value="Pkinase"/>
    <property type="match status" value="1"/>
</dbReference>
<dbReference type="AlphaFoldDB" id="A0AAV9I976"/>
<keyword evidence="4" id="KW-0808">Transferase</keyword>
<dbReference type="GO" id="GO:0035556">
    <property type="term" value="P:intracellular signal transduction"/>
    <property type="evidence" value="ECO:0007669"/>
    <property type="project" value="TreeGrafter"/>
</dbReference>
<dbReference type="GO" id="GO:0005524">
    <property type="term" value="F:ATP binding"/>
    <property type="evidence" value="ECO:0007669"/>
    <property type="project" value="UniProtKB-KW"/>
</dbReference>
<dbReference type="InterPro" id="IPR050236">
    <property type="entry name" value="Ser_Thr_kinase_AGC"/>
</dbReference>
<feature type="domain" description="Protein kinase" evidence="11">
    <location>
        <begin position="607"/>
        <end position="893"/>
    </location>
</feature>
<dbReference type="FunFam" id="3.30.200.20:FF:000042">
    <property type="entry name" value="Aurora kinase A"/>
    <property type="match status" value="1"/>
</dbReference>
<evidence type="ECO:0000256" key="3">
    <source>
        <dbReference type="ARBA" id="ARBA00022553"/>
    </source>
</evidence>
<keyword evidence="5" id="KW-0547">Nucleotide-binding</keyword>
<comment type="catalytic activity">
    <reaction evidence="8">
        <text>L-threonyl-[protein] + ATP = O-phospho-L-threonyl-[protein] + ADP + H(+)</text>
        <dbReference type="Rhea" id="RHEA:46608"/>
        <dbReference type="Rhea" id="RHEA-COMP:11060"/>
        <dbReference type="Rhea" id="RHEA-COMP:11605"/>
        <dbReference type="ChEBI" id="CHEBI:15378"/>
        <dbReference type="ChEBI" id="CHEBI:30013"/>
        <dbReference type="ChEBI" id="CHEBI:30616"/>
        <dbReference type="ChEBI" id="CHEBI:61977"/>
        <dbReference type="ChEBI" id="CHEBI:456216"/>
        <dbReference type="EC" id="2.7.11.1"/>
    </reaction>
</comment>
<dbReference type="SMART" id="SM00220">
    <property type="entry name" value="S_TKc"/>
    <property type="match status" value="1"/>
</dbReference>
<evidence type="ECO:0000256" key="6">
    <source>
        <dbReference type="ARBA" id="ARBA00022777"/>
    </source>
</evidence>
<dbReference type="Proteomes" id="UP001300502">
    <property type="component" value="Unassembled WGS sequence"/>
</dbReference>
<dbReference type="EMBL" id="JANCYU010000020">
    <property type="protein sequence ID" value="KAK4523913.1"/>
    <property type="molecule type" value="Genomic_DNA"/>
</dbReference>
<name>A0AAV9I976_9RHOD</name>
<keyword evidence="6" id="KW-0418">Kinase</keyword>
<dbReference type="Gene3D" id="1.10.510.10">
    <property type="entry name" value="Transferase(Phosphotransferase) domain 1"/>
    <property type="match status" value="1"/>
</dbReference>
<keyword evidence="2" id="KW-0723">Serine/threonine-protein kinase</keyword>
<dbReference type="InterPro" id="IPR011009">
    <property type="entry name" value="Kinase-like_dom_sf"/>
</dbReference>
<evidence type="ECO:0000313" key="12">
    <source>
        <dbReference type="EMBL" id="KAK4523913.1"/>
    </source>
</evidence>
<dbReference type="PROSITE" id="PS50011">
    <property type="entry name" value="PROTEIN_KINASE_DOM"/>
    <property type="match status" value="1"/>
</dbReference>
<dbReference type="PANTHER" id="PTHR24356">
    <property type="entry name" value="SERINE/THREONINE-PROTEIN KINASE"/>
    <property type="match status" value="1"/>
</dbReference>
<evidence type="ECO:0000256" key="10">
    <source>
        <dbReference type="SAM" id="MobiDB-lite"/>
    </source>
</evidence>
<keyword evidence="7" id="KW-0067">ATP-binding</keyword>
<dbReference type="SUPFAM" id="SSF56112">
    <property type="entry name" value="Protein kinase-like (PK-like)"/>
    <property type="match status" value="1"/>
</dbReference>
<dbReference type="InterPro" id="IPR008271">
    <property type="entry name" value="Ser/Thr_kinase_AS"/>
</dbReference>
<dbReference type="EC" id="2.7.11.1" evidence="1"/>
<dbReference type="PANTHER" id="PTHR24356:SF1">
    <property type="entry name" value="SERINE_THREONINE-PROTEIN KINASE GREATWALL"/>
    <property type="match status" value="1"/>
</dbReference>
<protein>
    <recommendedName>
        <fullName evidence="1">non-specific serine/threonine protein kinase</fullName>
        <ecNumber evidence="1">2.7.11.1</ecNumber>
    </recommendedName>
</protein>
<dbReference type="CDD" id="cd05579">
    <property type="entry name" value="STKc_MAST_like"/>
    <property type="match status" value="1"/>
</dbReference>
<organism evidence="12 13">
    <name type="scientific">Galdieria yellowstonensis</name>
    <dbReference type="NCBI Taxonomy" id="3028027"/>
    <lineage>
        <taxon>Eukaryota</taxon>
        <taxon>Rhodophyta</taxon>
        <taxon>Bangiophyceae</taxon>
        <taxon>Galdieriales</taxon>
        <taxon>Galdieriaceae</taxon>
        <taxon>Galdieria</taxon>
    </lineage>
</organism>
<accession>A0AAV9I976</accession>
<dbReference type="PROSITE" id="PS00108">
    <property type="entry name" value="PROTEIN_KINASE_ST"/>
    <property type="match status" value="1"/>
</dbReference>
<comment type="caution">
    <text evidence="12">The sequence shown here is derived from an EMBL/GenBank/DDBJ whole genome shotgun (WGS) entry which is preliminary data.</text>
</comment>
<evidence type="ECO:0000256" key="4">
    <source>
        <dbReference type="ARBA" id="ARBA00022679"/>
    </source>
</evidence>
<reference evidence="12 13" key="1">
    <citation type="submission" date="2022-07" db="EMBL/GenBank/DDBJ databases">
        <title>Genome-wide signatures of adaptation to extreme environments.</title>
        <authorList>
            <person name="Cho C.H."/>
            <person name="Yoon H.S."/>
        </authorList>
    </citation>
    <scope>NUCLEOTIDE SEQUENCE [LARGE SCALE GENOMIC DNA]</scope>
    <source>
        <strain evidence="12 13">108.79 E11</strain>
    </source>
</reference>
<sequence length="1004" mass="113656">MDGTSTKLMKKEREQKGLARSRSLENVGSLSFLTLGDSVEERQHVLDGTDTYEDAKKAWYGQDPLFGSKIYQRPFSELTLGRNKLVCPSHELCSSGLTRSSSQILPVVSGYRSNWTGAPEVDYRRLLANIKRRVDADLGTFEQVCEHAKSNLKDDDQEERKIYVTLIQVSSSIRNFRVVSVDLVTVVRFFKERILCLERLRQETTKLQWSQNQFNISPVIKLLFILSKISCVLEEVEFEISEVEDYMTELTRNSLSTSDFSLSTQLQYQYSSTTCLSRSNFQKPFAILEDVSEEQPWQSSESSGQQYPSSSVERTTPEELELCRICERYFSLSTFEQHTIACAAEARFWMKYEDVNKRLRALLSSLNEKVAHSVFSLTQVEKEMLFKFVAYLSSVCILLTGLESSYTKLERTLAMSETDIDANGSEMLQVYRNTYRLFFPCYESSLLDRDGCIIEHGLKLNESLKNSLKGFAGDLRSLLDEILDAIQEALELRCSVKDSHVEHDSVQDSCSADGSECGSSVISTLTDVCSEDSREDLFPKKIGKYEENLYKSLLKKLSLKCSTGSENDSCSETVENVSNEVSNSFRPCDKFAGDSSSFGTVPSINDFYILKAISRGAFGRVYLVRKKKTGDIYALKAISKSEMIRKNLVNQVLAERDILAGVHTSFVVKFFWSFETNDKFFIVMEYVPGGDFYSLLRNVGYLEEPVVKQYLAETVLALEELHNVGVIHRDLKPDNMLITKEGHLKLTDFGLSRLGLLEGSSNIGVRNPFSNVHVVKDSNQYNLTSEMDNGKAAQPVGTPDYLAPEILLGAGHSFTVDWWCLGIVGYELLVGYPPFHDDTPSKIFANILNHRLTWPELPISDTMKDFIKRLLDPDPLQRLGAKGPAEVKQHPIFADIDWENILERDSCFKPQCDSEDDTSYFVSPKPFVSFYSTEYRGNSTNVSQDPASKNSAILQSIISKERAAYINSFVSETQMDFACRDLDNLEAMNMQVLRERVKSHGTTE</sequence>
<evidence type="ECO:0000256" key="9">
    <source>
        <dbReference type="ARBA" id="ARBA00048679"/>
    </source>
</evidence>
<feature type="region of interest" description="Disordered" evidence="10">
    <location>
        <begin position="1"/>
        <end position="20"/>
    </location>
</feature>
<evidence type="ECO:0000259" key="11">
    <source>
        <dbReference type="PROSITE" id="PS50011"/>
    </source>
</evidence>
<keyword evidence="3" id="KW-0597">Phosphoprotein</keyword>
<evidence type="ECO:0000256" key="5">
    <source>
        <dbReference type="ARBA" id="ARBA00022741"/>
    </source>
</evidence>
<dbReference type="FunFam" id="1.10.510.10:FF:000024">
    <property type="entry name" value="Probable serine/threonine-protein kinase cot-1"/>
    <property type="match status" value="1"/>
</dbReference>
<evidence type="ECO:0000256" key="8">
    <source>
        <dbReference type="ARBA" id="ARBA00047899"/>
    </source>
</evidence>